<organism evidence="1 2">
    <name type="scientific">Enterovibrio nigricans DSM 22720</name>
    <dbReference type="NCBI Taxonomy" id="1121868"/>
    <lineage>
        <taxon>Bacteria</taxon>
        <taxon>Pseudomonadati</taxon>
        <taxon>Pseudomonadota</taxon>
        <taxon>Gammaproteobacteria</taxon>
        <taxon>Vibrionales</taxon>
        <taxon>Vibrionaceae</taxon>
        <taxon>Enterovibrio</taxon>
    </lineage>
</organism>
<sequence length="57" mass="6745">MRWLLGTFSSHPYSQGIEVERHADFRGTTLHPPRQMMPPHASVKQIRERLIFEPFVK</sequence>
<gene>
    <name evidence="1" type="ORF">SAMN02745132_03209</name>
</gene>
<evidence type="ECO:0000313" key="1">
    <source>
        <dbReference type="EMBL" id="SKA59936.1"/>
    </source>
</evidence>
<accession>A0A1T4V4U9</accession>
<name>A0A1T4V4U9_9GAMM</name>
<protein>
    <submittedName>
        <fullName evidence="1">Uncharacterized protein</fullName>
    </submittedName>
</protein>
<dbReference type="EMBL" id="FUXU01000047">
    <property type="protein sequence ID" value="SKA59936.1"/>
    <property type="molecule type" value="Genomic_DNA"/>
</dbReference>
<proteinExistence type="predicted"/>
<evidence type="ECO:0000313" key="2">
    <source>
        <dbReference type="Proteomes" id="UP000190162"/>
    </source>
</evidence>
<dbReference type="AlphaFoldDB" id="A0A1T4V4U9"/>
<reference evidence="2" key="1">
    <citation type="submission" date="2017-02" db="EMBL/GenBank/DDBJ databases">
        <authorList>
            <person name="Varghese N."/>
            <person name="Submissions S."/>
        </authorList>
    </citation>
    <scope>NUCLEOTIDE SEQUENCE [LARGE SCALE GENOMIC DNA]</scope>
    <source>
        <strain evidence="2">DSM 22720</strain>
    </source>
</reference>
<keyword evidence="2" id="KW-1185">Reference proteome</keyword>
<dbReference type="Proteomes" id="UP000190162">
    <property type="component" value="Unassembled WGS sequence"/>
</dbReference>